<evidence type="ECO:0000256" key="11">
    <source>
        <dbReference type="ARBA" id="ARBA00022932"/>
    </source>
</evidence>
<gene>
    <name evidence="19" type="primary">LOC114242099</name>
</gene>
<dbReference type="InterPro" id="IPR001098">
    <property type="entry name" value="DNA-dir_DNA_pol_A_palm_dom"/>
</dbReference>
<dbReference type="Pfam" id="PF00271">
    <property type="entry name" value="Helicase_C"/>
    <property type="match status" value="1"/>
</dbReference>
<dbReference type="SMART" id="SM00490">
    <property type="entry name" value="HELICc"/>
    <property type="match status" value="1"/>
</dbReference>
<proteinExistence type="inferred from homology"/>
<dbReference type="GO" id="GO:0042575">
    <property type="term" value="C:DNA polymerase complex"/>
    <property type="evidence" value="ECO:0007669"/>
    <property type="project" value="UniProtKB-ARBA"/>
</dbReference>
<keyword evidence="5" id="KW-0808">Transferase</keyword>
<dbReference type="InterPro" id="IPR014001">
    <property type="entry name" value="Helicase_ATP-bd"/>
</dbReference>
<dbReference type="InterPro" id="IPR012337">
    <property type="entry name" value="RNaseH-like_sf"/>
</dbReference>
<dbReference type="GO" id="GO:0005634">
    <property type="term" value="C:nucleus"/>
    <property type="evidence" value="ECO:0007669"/>
    <property type="project" value="UniProtKB-SubCell"/>
</dbReference>
<evidence type="ECO:0000256" key="2">
    <source>
        <dbReference type="ARBA" id="ARBA00004123"/>
    </source>
</evidence>
<dbReference type="KEGG" id="bman:114242099"/>
<dbReference type="PROSITE" id="PS51194">
    <property type="entry name" value="HELICASE_CTER"/>
    <property type="match status" value="1"/>
</dbReference>
<dbReference type="GO" id="GO:0003887">
    <property type="term" value="F:DNA-directed DNA polymerase activity"/>
    <property type="evidence" value="ECO:0007669"/>
    <property type="project" value="UniProtKB-KW"/>
</dbReference>
<keyword evidence="12" id="KW-0234">DNA repair</keyword>
<dbReference type="FunFam" id="1.10.3380.20:FF:000001">
    <property type="entry name" value="DNA polymerase theta"/>
    <property type="match status" value="1"/>
</dbReference>
<evidence type="ECO:0000259" key="16">
    <source>
        <dbReference type="PROSITE" id="PS51192"/>
    </source>
</evidence>
<dbReference type="PROSITE" id="PS00447">
    <property type="entry name" value="DNA_POLYMERASE_A"/>
    <property type="match status" value="1"/>
</dbReference>
<dbReference type="InterPro" id="IPR057220">
    <property type="entry name" value="DUF7898"/>
</dbReference>
<dbReference type="FunFam" id="3.40.50.300:FF:000813">
    <property type="entry name" value="helicase POLQ-like isoform X1"/>
    <property type="match status" value="1"/>
</dbReference>
<dbReference type="InterPro" id="IPR046931">
    <property type="entry name" value="HTH_61"/>
</dbReference>
<evidence type="ECO:0000256" key="15">
    <source>
        <dbReference type="ARBA" id="ARBA00074669"/>
    </source>
</evidence>
<dbReference type="SUPFAM" id="SSF52540">
    <property type="entry name" value="P-loop containing nucleoside triphosphate hydrolases"/>
    <property type="match status" value="1"/>
</dbReference>
<reference evidence="19" key="1">
    <citation type="submission" date="2025-08" db="UniProtKB">
        <authorList>
            <consortium name="RefSeq"/>
        </authorList>
    </citation>
    <scope>IDENTIFICATION</scope>
    <source>
        <tissue evidence="19">Silk gland</tissue>
    </source>
</reference>
<dbReference type="Pfam" id="PF20470">
    <property type="entry name" value="HTH_61"/>
    <property type="match status" value="1"/>
</dbReference>
<dbReference type="PRINTS" id="PR00868">
    <property type="entry name" value="DNAPOLI"/>
</dbReference>
<dbReference type="InterPro" id="IPR043502">
    <property type="entry name" value="DNA/RNA_pol_sf"/>
</dbReference>
<dbReference type="SUPFAM" id="SSF56672">
    <property type="entry name" value="DNA/RNA polymerases"/>
    <property type="match status" value="1"/>
</dbReference>
<evidence type="ECO:0000256" key="3">
    <source>
        <dbReference type="ARBA" id="ARBA00007705"/>
    </source>
</evidence>
<dbReference type="InterPro" id="IPR036390">
    <property type="entry name" value="WH_DNA-bd_sf"/>
</dbReference>
<evidence type="ECO:0000256" key="1">
    <source>
        <dbReference type="ARBA" id="ARBA00001946"/>
    </source>
</evidence>
<dbReference type="SUPFAM" id="SSF46785">
    <property type="entry name" value="Winged helix' DNA-binding domain"/>
    <property type="match status" value="1"/>
</dbReference>
<evidence type="ECO:0000256" key="10">
    <source>
        <dbReference type="ARBA" id="ARBA00022840"/>
    </source>
</evidence>
<dbReference type="CTD" id="136030439"/>
<dbReference type="GO" id="GO:0006261">
    <property type="term" value="P:DNA-templated DNA replication"/>
    <property type="evidence" value="ECO:0007669"/>
    <property type="project" value="InterPro"/>
</dbReference>
<dbReference type="InterPro" id="IPR019760">
    <property type="entry name" value="DNA-dir_DNA_pol_A_CS"/>
</dbReference>
<evidence type="ECO:0000256" key="12">
    <source>
        <dbReference type="ARBA" id="ARBA00023204"/>
    </source>
</evidence>
<dbReference type="GO" id="GO:0016787">
    <property type="term" value="F:hydrolase activity"/>
    <property type="evidence" value="ECO:0007669"/>
    <property type="project" value="UniProtKB-KW"/>
</dbReference>
<dbReference type="InterPro" id="IPR001650">
    <property type="entry name" value="Helicase_C-like"/>
</dbReference>
<dbReference type="SMART" id="SM00482">
    <property type="entry name" value="POLAc"/>
    <property type="match status" value="1"/>
</dbReference>
<dbReference type="InterPro" id="IPR027417">
    <property type="entry name" value="P-loop_NTPase"/>
</dbReference>
<protein>
    <recommendedName>
        <fullName evidence="15">DNA polymerase theta</fullName>
        <ecNumber evidence="4">2.7.7.7</ecNumber>
    </recommendedName>
</protein>
<dbReference type="InterPro" id="IPR036397">
    <property type="entry name" value="RNaseH_sf"/>
</dbReference>
<keyword evidence="10" id="KW-0067">ATP-binding</keyword>
<evidence type="ECO:0000256" key="4">
    <source>
        <dbReference type="ARBA" id="ARBA00012417"/>
    </source>
</evidence>
<keyword evidence="6" id="KW-0548">Nucleotidyltransferase</keyword>
<dbReference type="Gene3D" id="1.20.1060.10">
    <property type="entry name" value="Taq DNA Polymerase, Chain T, domain 4"/>
    <property type="match status" value="1"/>
</dbReference>
<feature type="domain" description="Helicase C-terminal" evidence="17">
    <location>
        <begin position="336"/>
        <end position="537"/>
    </location>
</feature>
<dbReference type="GO" id="GO:0003677">
    <property type="term" value="F:DNA binding"/>
    <property type="evidence" value="ECO:0007669"/>
    <property type="project" value="InterPro"/>
</dbReference>
<evidence type="ECO:0000256" key="5">
    <source>
        <dbReference type="ARBA" id="ARBA00022679"/>
    </source>
</evidence>
<dbReference type="Pfam" id="PF21099">
    <property type="entry name" value="POLQ_helical"/>
    <property type="match status" value="1"/>
</dbReference>
<dbReference type="RefSeq" id="XP_028028921.1">
    <property type="nucleotide sequence ID" value="XM_028173120.1"/>
</dbReference>
<dbReference type="OrthoDB" id="2320933at2759"/>
<evidence type="ECO:0000256" key="6">
    <source>
        <dbReference type="ARBA" id="ARBA00022695"/>
    </source>
</evidence>
<organism evidence="18 19">
    <name type="scientific">Bombyx mandarina</name>
    <name type="common">Wild silk moth</name>
    <name type="synonym">Wild silkworm</name>
    <dbReference type="NCBI Taxonomy" id="7092"/>
    <lineage>
        <taxon>Eukaryota</taxon>
        <taxon>Metazoa</taxon>
        <taxon>Ecdysozoa</taxon>
        <taxon>Arthropoda</taxon>
        <taxon>Hexapoda</taxon>
        <taxon>Insecta</taxon>
        <taxon>Pterygota</taxon>
        <taxon>Neoptera</taxon>
        <taxon>Endopterygota</taxon>
        <taxon>Lepidoptera</taxon>
        <taxon>Glossata</taxon>
        <taxon>Ditrysia</taxon>
        <taxon>Bombycoidea</taxon>
        <taxon>Bombycidae</taxon>
        <taxon>Bombycinae</taxon>
        <taxon>Bombyx</taxon>
    </lineage>
</organism>
<dbReference type="Pfam" id="PF25453">
    <property type="entry name" value="DUF7898"/>
    <property type="match status" value="1"/>
</dbReference>
<keyword evidence="18" id="KW-1185">Reference proteome</keyword>
<dbReference type="Proteomes" id="UP000504629">
    <property type="component" value="Unplaced"/>
</dbReference>
<keyword evidence="13" id="KW-0539">Nucleus</keyword>
<evidence type="ECO:0000313" key="19">
    <source>
        <dbReference type="RefSeq" id="XP_028028921.1"/>
    </source>
</evidence>
<dbReference type="GO" id="GO:0005524">
    <property type="term" value="F:ATP binding"/>
    <property type="evidence" value="ECO:0007669"/>
    <property type="project" value="UniProtKB-KW"/>
</dbReference>
<dbReference type="Gene3D" id="3.30.70.370">
    <property type="match status" value="1"/>
</dbReference>
<evidence type="ECO:0000259" key="17">
    <source>
        <dbReference type="PROSITE" id="PS51194"/>
    </source>
</evidence>
<evidence type="ECO:0000256" key="9">
    <source>
        <dbReference type="ARBA" id="ARBA00022801"/>
    </source>
</evidence>
<dbReference type="EC" id="2.7.7.7" evidence="4"/>
<dbReference type="GO" id="GO:0097681">
    <property type="term" value="P:double-strand break repair via alternative nonhomologous end joining"/>
    <property type="evidence" value="ECO:0007669"/>
    <property type="project" value="TreeGrafter"/>
</dbReference>
<dbReference type="Gene3D" id="3.30.420.10">
    <property type="entry name" value="Ribonuclease H-like superfamily/Ribonuclease H"/>
    <property type="match status" value="1"/>
</dbReference>
<dbReference type="InterPro" id="IPR011545">
    <property type="entry name" value="DEAD/DEAH_box_helicase_dom"/>
</dbReference>
<dbReference type="CDD" id="cd08638">
    <property type="entry name" value="DNA_pol_A_theta"/>
    <property type="match status" value="1"/>
</dbReference>
<dbReference type="Gene3D" id="1.10.150.20">
    <property type="entry name" value="5' to 3' exonuclease, C-terminal subdomain"/>
    <property type="match status" value="1"/>
</dbReference>
<dbReference type="GeneID" id="114242099"/>
<evidence type="ECO:0000256" key="8">
    <source>
        <dbReference type="ARBA" id="ARBA00022763"/>
    </source>
</evidence>
<dbReference type="Gene3D" id="3.40.50.300">
    <property type="entry name" value="P-loop containing nucleotide triphosphate hydrolases"/>
    <property type="match status" value="2"/>
</dbReference>
<comment type="subcellular location">
    <subcellularLocation>
        <location evidence="2">Nucleus</location>
    </subcellularLocation>
</comment>
<sequence length="1827" mass="206591">MEKCDNDLIDTQILPEHVEFLDNCFDNSFALQSSLVVVKEYLEKSENKQKHVNRRFVNTASNNSLLNKTAEGKLTASKEVRNIQKLQSKKLKDWGLPIEISKKYEERGITEMFDWQLACLGNPKVLFDCANLVYSAPTSAGKTLVAEILTIKTVLERQKKVIIILPFVSIVREKMFYLQNILSSSGIRVEGFMGSQSPAGGMQNVHVAICTIEKANSMINRLLDNGNIEDLGAVVVDELHLLGDQNRGYILELLLTKIKYVTSKSDLLIQVIGMSATLPNLETLATWLNAELFITTFRPIPLEEYCLVENKYYDKNGKYILEAKPSNYGVSCNDSVLKICLETIKEGCSVLIFCMTKNRCESLAQLLSSTFCKIGCEGSEFGMILRSQLNSEHILEALEQLKNSPVGLDQVLQKTISFGVGYHHAGLTLDERDIIEGAFKSGAIRVLVATSTLSSGVNLPARKVIIRSPVFQKQPINILSYKQMSGRAGRMGRDTKGESILICSEAEKKIGFNLMMGDLDPVKSCIETKEKYMRSILEIIASNISCSKQELLLYTDCTLLSAQKETLSQNLILEDTLKELENYELIRIQNNHSENHYVATALGKACLSSSMAPNDGLTLFCELQKARQCLVLETDLHLIYLVTPYSVSSQWGNIDWLHLLNLWESLTKAMKKVGELVGVQESFIIKCLRGLNMKHLDSNKLNIHKRFYTALALQDLVNEVHLSEVANKFQCARGFLQGLQQASGTFAGMVTAFCKQLGWKSMEILISQFQDRLHFGIQSELLELMKLSSLNGMRARTLFDAGFETISSIAIADTDAIENVLLKSVPFESAKERENDEKGDIKKRTKIKNIWITGCCGMTMSEAAKNLINEARKCLEQEIGVNEIKWAVKNEYSGNFEPKRTLGSVPNDNKNTCDDKSQNNLNEQFEQIKENRNNFNYQSHQSILSVVTHKSTLKTETDAIIVKKVVTQSFEDNDCADQYVNNNNDLTVSVSSANDTINQKSTLITSSGDIVWDSLNLTETALGNIARLQTPYKIPKSCLSDEDLAATAINNIKNSVISRNTSEKDISLFSSDGDNSSLFEDSLPLDLIPSKLLQDVETPNKREQLEDFYKIKSSNGLEELTESDEVEEMKLVYEEDQVDKTNEVKNSKKDKPLQHFKSPIKRCCETDSIQTVIKQIKVDVKTNINNCRKDWPKLLDTPKLEKFSIKISTNTLNCLILRVYDMLNNFAILENLEEASVYFNFEKCKSANEIIGRRVFNELNITQKGNMCTIKGIAFCFRKTECFYLDLVSLDNKLDIIKDKMKLWFQKTSLKLKMLNLKTINLNLKKWLGVDLNSMCVDVSLMEWLKHSDERIPDVSYLMKKYSGMDLAQLTIKVNNRQTKLKNLTLAQESCVKAWAIEMISEKQQNALYESYQNAINVEIKVLKILSNCELHGIVVDKELVSRLLTDVRDSQDVLQKKAFKICGYHFNFNSSKDVAKVLGIYNGRKTSTRKSVLSSHNTPISSIVMYWRKLNAILTKILYPLTEKACIYSEGDRIMSSYSTFTCTGRITMHEPNLQNVPRTFSIPLRYLTFDNTTNDEVIEFNCRNVFRAAPGSVMVSADYCQLEMRLLTHFSEDSVLTRIMKSDVDVFKSIAASWSDVPEGEVDDDLRQKAKQLCYGIIYGMGNKTLSQHLDVSEMEASLFMDSFERTYPAIRVFTKSVIEECKRQGFVETLSGRRRYLPDITSHITSRRNTAERQAVNTMIQGSAADIAKSAMCSIEDGINSFHPKPRLILQMHDELIYEVHETNKSRFISLMKSVMEDTVELKVPLPVKLKCGYTWGALDEVAL</sequence>
<comment type="similarity">
    <text evidence="3">Belongs to the DNA polymerase type-A family.</text>
</comment>
<evidence type="ECO:0000256" key="13">
    <source>
        <dbReference type="ARBA" id="ARBA00023242"/>
    </source>
</evidence>
<keyword evidence="11" id="KW-0239">DNA-directed DNA polymerase</keyword>
<dbReference type="CDD" id="cd18795">
    <property type="entry name" value="SF2_C_Ski2"/>
    <property type="match status" value="1"/>
</dbReference>
<dbReference type="SMART" id="SM00487">
    <property type="entry name" value="DEXDc"/>
    <property type="match status" value="1"/>
</dbReference>
<dbReference type="SUPFAM" id="SSF158702">
    <property type="entry name" value="Sec63 N-terminal domain-like"/>
    <property type="match status" value="1"/>
</dbReference>
<name>A0A6J2JHB3_BOMMA</name>
<evidence type="ECO:0000313" key="18">
    <source>
        <dbReference type="Proteomes" id="UP000504629"/>
    </source>
</evidence>
<dbReference type="Gene3D" id="1.10.3380.20">
    <property type="match status" value="1"/>
</dbReference>
<feature type="domain" description="Helicase ATP-binding" evidence="16">
    <location>
        <begin position="123"/>
        <end position="296"/>
    </location>
</feature>
<dbReference type="SUPFAM" id="SSF53098">
    <property type="entry name" value="Ribonuclease H-like"/>
    <property type="match status" value="1"/>
</dbReference>
<keyword evidence="9" id="KW-0378">Hydrolase</keyword>
<dbReference type="FunFam" id="1.10.150.20:FF:000070">
    <property type="entry name" value="DNA polymerase I, putative"/>
    <property type="match status" value="1"/>
</dbReference>
<dbReference type="PANTHER" id="PTHR10133:SF62">
    <property type="entry name" value="DNA POLYMERASE THETA"/>
    <property type="match status" value="1"/>
</dbReference>
<accession>A0A6J2JHB3</accession>
<dbReference type="Pfam" id="PF00476">
    <property type="entry name" value="DNA_pol_A"/>
    <property type="match status" value="1"/>
</dbReference>
<dbReference type="PANTHER" id="PTHR10133">
    <property type="entry name" value="DNA POLYMERASE I"/>
    <property type="match status" value="1"/>
</dbReference>
<dbReference type="PROSITE" id="PS51192">
    <property type="entry name" value="HELICASE_ATP_BIND_1"/>
    <property type="match status" value="1"/>
</dbReference>
<dbReference type="InterPro" id="IPR002298">
    <property type="entry name" value="DNA_polymerase_A"/>
</dbReference>
<dbReference type="InterPro" id="IPR048960">
    <property type="entry name" value="POLQ-like_helical"/>
</dbReference>
<dbReference type="CDD" id="cd18026">
    <property type="entry name" value="DEXHc_POLQ-like"/>
    <property type="match status" value="1"/>
</dbReference>
<evidence type="ECO:0000256" key="14">
    <source>
        <dbReference type="ARBA" id="ARBA00049244"/>
    </source>
</evidence>
<dbReference type="Pfam" id="PF00270">
    <property type="entry name" value="DEAD"/>
    <property type="match status" value="1"/>
</dbReference>
<keyword evidence="7" id="KW-0547">Nucleotide-binding</keyword>
<comment type="catalytic activity">
    <reaction evidence="14">
        <text>DNA(n) + a 2'-deoxyribonucleoside 5'-triphosphate = DNA(n+1) + diphosphate</text>
        <dbReference type="Rhea" id="RHEA:22508"/>
        <dbReference type="Rhea" id="RHEA-COMP:17339"/>
        <dbReference type="Rhea" id="RHEA-COMP:17340"/>
        <dbReference type="ChEBI" id="CHEBI:33019"/>
        <dbReference type="ChEBI" id="CHEBI:61560"/>
        <dbReference type="ChEBI" id="CHEBI:173112"/>
        <dbReference type="EC" id="2.7.7.7"/>
    </reaction>
</comment>
<comment type="cofactor">
    <cofactor evidence="1">
        <name>Mg(2+)</name>
        <dbReference type="ChEBI" id="CHEBI:18420"/>
    </cofactor>
</comment>
<evidence type="ECO:0000256" key="7">
    <source>
        <dbReference type="ARBA" id="ARBA00022741"/>
    </source>
</evidence>
<keyword evidence="8" id="KW-0227">DNA damage</keyword>